<dbReference type="RefSeq" id="WP_013328769.1">
    <property type="nucleotide sequence ID" value="NC_014507.1"/>
</dbReference>
<dbReference type="GeneID" id="9743275"/>
<dbReference type="EMBL" id="CP002117">
    <property type="protein sequence ID" value="ADN35591.1"/>
    <property type="molecule type" value="Genomic_DNA"/>
</dbReference>
<reference evidence="4 5" key="1">
    <citation type="journal article" date="2010" name="Stand. Genomic Sci.">
        <title>Complete genome sequence of Methanoplanus petrolearius type strain (SEBR 4847).</title>
        <authorList>
            <person name="Brambilla E."/>
            <person name="Djao O.D."/>
            <person name="Daligault H."/>
            <person name="Lapidus A."/>
            <person name="Lucas S."/>
            <person name="Hammon N."/>
            <person name="Nolan M."/>
            <person name="Tice H."/>
            <person name="Cheng J.F."/>
            <person name="Han C."/>
            <person name="Tapia R."/>
            <person name="Goodwin L."/>
            <person name="Pitluck S."/>
            <person name="Liolios K."/>
            <person name="Ivanova N."/>
            <person name="Mavromatis K."/>
            <person name="Mikhailova N."/>
            <person name="Pati A."/>
            <person name="Chen A."/>
            <person name="Palaniappan K."/>
            <person name="Land M."/>
            <person name="Hauser L."/>
            <person name="Chang Y.J."/>
            <person name="Jeffries C.D."/>
            <person name="Rohde M."/>
            <person name="Spring S."/>
            <person name="Sikorski J."/>
            <person name="Goker M."/>
            <person name="Woyke T."/>
            <person name="Bristow J."/>
            <person name="Eisen J.A."/>
            <person name="Markowitz V."/>
            <person name="Hugenholtz P."/>
            <person name="Kyrpides N.C."/>
            <person name="Klenk H.P."/>
        </authorList>
    </citation>
    <scope>NUCLEOTIDE SEQUENCE [LARGE SCALE GENOMIC DNA]</scope>
    <source>
        <strain evidence="5">DSM 11571 / OCM 486 / SEBR 4847</strain>
    </source>
</reference>
<keyword evidence="2" id="KW-1133">Transmembrane helix</keyword>
<evidence type="ECO:0000256" key="1">
    <source>
        <dbReference type="ARBA" id="ARBA00022729"/>
    </source>
</evidence>
<evidence type="ECO:0000313" key="4">
    <source>
        <dbReference type="EMBL" id="ADN35591.1"/>
    </source>
</evidence>
<keyword evidence="2" id="KW-0812">Transmembrane</keyword>
<evidence type="ECO:0000313" key="5">
    <source>
        <dbReference type="Proteomes" id="UP000006565"/>
    </source>
</evidence>
<organism evidence="4 5">
    <name type="scientific">Methanolacinia petrolearia (strain DSM 11571 / OCM 486 / SEBR 4847)</name>
    <name type="common">Methanoplanus petrolearius</name>
    <dbReference type="NCBI Taxonomy" id="679926"/>
    <lineage>
        <taxon>Archaea</taxon>
        <taxon>Methanobacteriati</taxon>
        <taxon>Methanobacteriota</taxon>
        <taxon>Stenosarchaea group</taxon>
        <taxon>Methanomicrobia</taxon>
        <taxon>Methanomicrobiales</taxon>
        <taxon>Methanomicrobiaceae</taxon>
        <taxon>Methanolacinia</taxon>
    </lineage>
</organism>
<keyword evidence="5" id="KW-1185">Reference proteome</keyword>
<name>E1RJ73_METP4</name>
<gene>
    <name evidence="4" type="ordered locus">Mpet_0819</name>
</gene>
<keyword evidence="1" id="KW-0732">Signal</keyword>
<dbReference type="OrthoDB" id="112254at2157"/>
<accession>E1RJ73</accession>
<keyword evidence="2" id="KW-0472">Membrane</keyword>
<feature type="domain" description="PGF-CTERM archaeal protein-sorting signal" evidence="3">
    <location>
        <begin position="160"/>
        <end position="182"/>
    </location>
</feature>
<protein>
    <recommendedName>
        <fullName evidence="3">PGF-CTERM archaeal protein-sorting signal domain-containing protein</fullName>
    </recommendedName>
</protein>
<feature type="transmembrane region" description="Helical" evidence="2">
    <location>
        <begin position="162"/>
        <end position="180"/>
    </location>
</feature>
<dbReference type="eggNOG" id="arCOG03906">
    <property type="taxonomic scope" value="Archaea"/>
</dbReference>
<dbReference type="NCBIfam" id="TIGR04126">
    <property type="entry name" value="PGF_CTERM"/>
    <property type="match status" value="1"/>
</dbReference>
<dbReference type="Proteomes" id="UP000006565">
    <property type="component" value="Chromosome"/>
</dbReference>
<sequence precursor="true">MNTKNRLIIFVFIFFLLASSVSAVVTTKETTTDGDDPWIRITANSYYYTSNQFTISGTTNLPVDDNLIVEIVSTSFSTGKKSEGEEYSGLSEVVKVVEGDSDNKWSINVDPSGFIPDEYDVRIESVERDSTAATTFELLGEVTASKTSTATLTPPTTTTTPGFGALVSLIALGTAAALFLRKE</sequence>
<dbReference type="InterPro" id="IPR026371">
    <property type="entry name" value="PGF_CTERM"/>
</dbReference>
<dbReference type="GO" id="GO:0030115">
    <property type="term" value="C:S-layer"/>
    <property type="evidence" value="ECO:0007669"/>
    <property type="project" value="UniProtKB-SubCell"/>
</dbReference>
<evidence type="ECO:0000259" key="3">
    <source>
        <dbReference type="Pfam" id="PF18204"/>
    </source>
</evidence>
<evidence type="ECO:0000256" key="2">
    <source>
        <dbReference type="SAM" id="Phobius"/>
    </source>
</evidence>
<dbReference type="HOGENOM" id="CLU_1472111_0_0_2"/>
<proteinExistence type="predicted"/>
<dbReference type="Pfam" id="PF18204">
    <property type="entry name" value="PGF-CTERM"/>
    <property type="match status" value="1"/>
</dbReference>
<dbReference type="KEGG" id="mpi:Mpet_0819"/>
<dbReference type="GO" id="GO:0005886">
    <property type="term" value="C:plasma membrane"/>
    <property type="evidence" value="ECO:0007669"/>
    <property type="project" value="UniProtKB-SubCell"/>
</dbReference>
<dbReference type="AlphaFoldDB" id="E1RJ73"/>